<dbReference type="InterPro" id="IPR001254">
    <property type="entry name" value="Trypsin_dom"/>
</dbReference>
<keyword evidence="2" id="KW-0732">Signal</keyword>
<dbReference type="InterPro" id="IPR031986">
    <property type="entry name" value="GD_N"/>
</dbReference>
<dbReference type="GO" id="GO:0006508">
    <property type="term" value="P:proteolysis"/>
    <property type="evidence" value="ECO:0007669"/>
    <property type="project" value="InterPro"/>
</dbReference>
<dbReference type="PANTHER" id="PTHR24260">
    <property type="match status" value="1"/>
</dbReference>
<evidence type="ECO:0000313" key="5">
    <source>
        <dbReference type="Proteomes" id="UP001353858"/>
    </source>
</evidence>
<dbReference type="PANTHER" id="PTHR24260:SF143">
    <property type="entry name" value="SERINE PROTEASE GD-LIKE PROTEIN"/>
    <property type="match status" value="1"/>
</dbReference>
<dbReference type="InterPro" id="IPR001314">
    <property type="entry name" value="Peptidase_S1A"/>
</dbReference>
<proteinExistence type="predicted"/>
<dbReference type="PRINTS" id="PR00722">
    <property type="entry name" value="CHYMOTRYPSIN"/>
</dbReference>
<dbReference type="EMBL" id="JARPUR010000002">
    <property type="protein sequence ID" value="KAK4883290.1"/>
    <property type="molecule type" value="Genomic_DNA"/>
</dbReference>
<dbReference type="FunFam" id="2.40.10.10:FF:000068">
    <property type="entry name" value="transmembrane protease serine 2"/>
    <property type="match status" value="1"/>
</dbReference>
<dbReference type="SMART" id="SM00020">
    <property type="entry name" value="Tryp_SPc"/>
    <property type="match status" value="1"/>
</dbReference>
<dbReference type="SUPFAM" id="SSF50494">
    <property type="entry name" value="Trypsin-like serine proteases"/>
    <property type="match status" value="1"/>
</dbReference>
<accession>A0AAN7SSA2</accession>
<comment type="caution">
    <text evidence="4">The sequence shown here is derived from an EMBL/GenBank/DDBJ whole genome shotgun (WGS) entry which is preliminary data.</text>
</comment>
<name>A0AAN7SSA2_9COLE</name>
<evidence type="ECO:0000313" key="4">
    <source>
        <dbReference type="EMBL" id="KAK4883290.1"/>
    </source>
</evidence>
<evidence type="ECO:0000256" key="2">
    <source>
        <dbReference type="SAM" id="SignalP"/>
    </source>
</evidence>
<feature type="chain" id="PRO_5042957782" description="Peptidase S1 domain-containing protein" evidence="2">
    <location>
        <begin position="20"/>
        <end position="420"/>
    </location>
</feature>
<sequence length="420" mass="46640">MMLLYYVASVVFLLTSINGQVRSPCPDLFDYVSQTPGQWNGNITLRSDVELDGIWVRLIFDNVAKNVSTEGSFGEIISRGEFEYLLKNKNFILTAGETVKVPISLKYDGDKAPNLIGFRLNGRTVCPEHDWSYISSERSDVDADELFLGDLNSKSFLSSHTKPKSVANCGLISKELSNNDTKDLHPWNVGILLKRVLNKKRICSGTLISLTHVLTAAHCVTLKNSKIHLHPDALEIHLGEYVTKDLQKARALSVIVHPGYNAQNLNNDIAVIKLQQNVLMTDNVRPICLWDDMSQVQAFKHDGTVSGLTFSSNGHYTDRFTNAQLKEVPLDACSDAEPELVTFLSRHSICMVYIKGNDLCLGESGSGVSYLKQGSVSVWQLRGLVIVGVGLQNKQLCNESTFIVIADLTKYAKWIYAVIN</sequence>
<dbReference type="InterPro" id="IPR009003">
    <property type="entry name" value="Peptidase_S1_PA"/>
</dbReference>
<evidence type="ECO:0000259" key="3">
    <source>
        <dbReference type="PROSITE" id="PS50240"/>
    </source>
</evidence>
<dbReference type="InterPro" id="IPR043504">
    <property type="entry name" value="Peptidase_S1_PA_chymotrypsin"/>
</dbReference>
<feature type="signal peptide" evidence="2">
    <location>
        <begin position="1"/>
        <end position="19"/>
    </location>
</feature>
<gene>
    <name evidence="4" type="ORF">RN001_006609</name>
</gene>
<evidence type="ECO:0000256" key="1">
    <source>
        <dbReference type="ARBA" id="ARBA00023157"/>
    </source>
</evidence>
<dbReference type="Pfam" id="PF16030">
    <property type="entry name" value="GD_N"/>
    <property type="match status" value="1"/>
</dbReference>
<protein>
    <recommendedName>
        <fullName evidence="3">Peptidase S1 domain-containing protein</fullName>
    </recommendedName>
</protein>
<feature type="domain" description="Peptidase S1" evidence="3">
    <location>
        <begin position="171"/>
        <end position="420"/>
    </location>
</feature>
<dbReference type="InterPro" id="IPR018114">
    <property type="entry name" value="TRYPSIN_HIS"/>
</dbReference>
<dbReference type="GO" id="GO:0004252">
    <property type="term" value="F:serine-type endopeptidase activity"/>
    <property type="evidence" value="ECO:0007669"/>
    <property type="project" value="InterPro"/>
</dbReference>
<dbReference type="PROSITE" id="PS50240">
    <property type="entry name" value="TRYPSIN_DOM"/>
    <property type="match status" value="1"/>
</dbReference>
<dbReference type="InterPro" id="IPR051333">
    <property type="entry name" value="CLIP_Serine_Protease"/>
</dbReference>
<dbReference type="AlphaFoldDB" id="A0AAN7SSA2"/>
<dbReference type="Proteomes" id="UP001353858">
    <property type="component" value="Unassembled WGS sequence"/>
</dbReference>
<keyword evidence="1" id="KW-1015">Disulfide bond</keyword>
<dbReference type="Gene3D" id="2.40.10.10">
    <property type="entry name" value="Trypsin-like serine proteases"/>
    <property type="match status" value="1"/>
</dbReference>
<dbReference type="Pfam" id="PF00089">
    <property type="entry name" value="Trypsin"/>
    <property type="match status" value="1"/>
</dbReference>
<dbReference type="PROSITE" id="PS00134">
    <property type="entry name" value="TRYPSIN_HIS"/>
    <property type="match status" value="1"/>
</dbReference>
<keyword evidence="5" id="KW-1185">Reference proteome</keyword>
<reference evidence="5" key="1">
    <citation type="submission" date="2023-01" db="EMBL/GenBank/DDBJ databases">
        <title>Key to firefly adult light organ development and bioluminescence: homeobox transcription factors regulate luciferase expression and transportation to peroxisome.</title>
        <authorList>
            <person name="Fu X."/>
        </authorList>
    </citation>
    <scope>NUCLEOTIDE SEQUENCE [LARGE SCALE GENOMIC DNA]</scope>
</reference>
<organism evidence="4 5">
    <name type="scientific">Aquatica leii</name>
    <dbReference type="NCBI Taxonomy" id="1421715"/>
    <lineage>
        <taxon>Eukaryota</taxon>
        <taxon>Metazoa</taxon>
        <taxon>Ecdysozoa</taxon>
        <taxon>Arthropoda</taxon>
        <taxon>Hexapoda</taxon>
        <taxon>Insecta</taxon>
        <taxon>Pterygota</taxon>
        <taxon>Neoptera</taxon>
        <taxon>Endopterygota</taxon>
        <taxon>Coleoptera</taxon>
        <taxon>Polyphaga</taxon>
        <taxon>Elateriformia</taxon>
        <taxon>Elateroidea</taxon>
        <taxon>Lampyridae</taxon>
        <taxon>Luciolinae</taxon>
        <taxon>Aquatica</taxon>
    </lineage>
</organism>